<proteinExistence type="predicted"/>
<feature type="non-terminal residue" evidence="1">
    <location>
        <position position="1"/>
    </location>
</feature>
<comment type="caution">
    <text evidence="1">The sequence shown here is derived from an EMBL/GenBank/DDBJ whole genome shotgun (WGS) entry which is preliminary data.</text>
</comment>
<name>A0A374MZI8_9FIRM</name>
<evidence type="ECO:0000313" key="1">
    <source>
        <dbReference type="EMBL" id="RGI76866.1"/>
    </source>
</evidence>
<organism evidence="1 2">
    <name type="scientific">Anaerobutyricum hallii</name>
    <dbReference type="NCBI Taxonomy" id="39488"/>
    <lineage>
        <taxon>Bacteria</taxon>
        <taxon>Bacillati</taxon>
        <taxon>Bacillota</taxon>
        <taxon>Clostridia</taxon>
        <taxon>Lachnospirales</taxon>
        <taxon>Lachnospiraceae</taxon>
        <taxon>Anaerobutyricum</taxon>
    </lineage>
</organism>
<dbReference type="EMBL" id="QSOE01000183">
    <property type="protein sequence ID" value="RGI76866.1"/>
    <property type="molecule type" value="Genomic_DNA"/>
</dbReference>
<dbReference type="AlphaFoldDB" id="A0A374MZI8"/>
<protein>
    <submittedName>
        <fullName evidence="1">Uncharacterized protein</fullName>
    </submittedName>
</protein>
<evidence type="ECO:0000313" key="2">
    <source>
        <dbReference type="Proteomes" id="UP000262524"/>
    </source>
</evidence>
<accession>A0A374MZI8</accession>
<gene>
    <name evidence="1" type="ORF">DXD91_15145</name>
</gene>
<reference evidence="1 2" key="1">
    <citation type="submission" date="2018-08" db="EMBL/GenBank/DDBJ databases">
        <title>A genome reference for cultivated species of the human gut microbiota.</title>
        <authorList>
            <person name="Zou Y."/>
            <person name="Xue W."/>
            <person name="Luo G."/>
        </authorList>
    </citation>
    <scope>NUCLEOTIDE SEQUENCE [LARGE SCALE GENOMIC DNA]</scope>
    <source>
        <strain evidence="1 2">TM10-1AC</strain>
    </source>
</reference>
<dbReference type="RefSeq" id="WP_207662221.1">
    <property type="nucleotide sequence ID" value="NZ_QSOE01000183.1"/>
</dbReference>
<dbReference type="Proteomes" id="UP000262524">
    <property type="component" value="Unassembled WGS sequence"/>
</dbReference>
<sequence length="59" mass="6854">VQAAHPQLELALRRIFIDYRGGGFCVFQSYKSVEKNLGMGTEEIVSLWERLLCLRQIRN</sequence>